<evidence type="ECO:0000313" key="3">
    <source>
        <dbReference type="Proteomes" id="UP000717696"/>
    </source>
</evidence>
<keyword evidence="3" id="KW-1185">Reference proteome</keyword>
<feature type="region of interest" description="Disordered" evidence="1">
    <location>
        <begin position="1"/>
        <end position="38"/>
    </location>
</feature>
<accession>A0A9P9EXH5</accession>
<dbReference type="EMBL" id="JAGMUU010000008">
    <property type="protein sequence ID" value="KAH7146797.1"/>
    <property type="molecule type" value="Genomic_DNA"/>
</dbReference>
<feature type="compositionally biased region" description="Basic and acidic residues" evidence="1">
    <location>
        <begin position="14"/>
        <end position="29"/>
    </location>
</feature>
<dbReference type="OrthoDB" id="2238745at2759"/>
<protein>
    <submittedName>
        <fullName evidence="2">Uncharacterized protein</fullName>
    </submittedName>
</protein>
<comment type="caution">
    <text evidence="2">The sequence shown here is derived from an EMBL/GenBank/DDBJ whole genome shotgun (WGS) entry which is preliminary data.</text>
</comment>
<evidence type="ECO:0000256" key="1">
    <source>
        <dbReference type="SAM" id="MobiDB-lite"/>
    </source>
</evidence>
<name>A0A9P9EXH5_9HYPO</name>
<proteinExistence type="predicted"/>
<reference evidence="2" key="1">
    <citation type="journal article" date="2021" name="Nat. Commun.">
        <title>Genetic determinants of endophytism in the Arabidopsis root mycobiome.</title>
        <authorList>
            <person name="Mesny F."/>
            <person name="Miyauchi S."/>
            <person name="Thiergart T."/>
            <person name="Pickel B."/>
            <person name="Atanasova L."/>
            <person name="Karlsson M."/>
            <person name="Huettel B."/>
            <person name="Barry K.W."/>
            <person name="Haridas S."/>
            <person name="Chen C."/>
            <person name="Bauer D."/>
            <person name="Andreopoulos W."/>
            <person name="Pangilinan J."/>
            <person name="LaButti K."/>
            <person name="Riley R."/>
            <person name="Lipzen A."/>
            <person name="Clum A."/>
            <person name="Drula E."/>
            <person name="Henrissat B."/>
            <person name="Kohler A."/>
            <person name="Grigoriev I.V."/>
            <person name="Martin F.M."/>
            <person name="Hacquard S."/>
        </authorList>
    </citation>
    <scope>NUCLEOTIDE SEQUENCE</scope>
    <source>
        <strain evidence="2">MPI-CAGE-AT-0021</strain>
    </source>
</reference>
<feature type="compositionally biased region" description="Basic residues" evidence="1">
    <location>
        <begin position="1"/>
        <end position="13"/>
    </location>
</feature>
<sequence>MTGRRRIMTNRGKRSLEKGEVGFPREPKPSQRSAIAARDSVPRAARVYNTPNRNSLMSVQSAEFAVASLVPKPVASESSVTCSILLAEHNIFLSGFDCNGNGHRVAPVRNG</sequence>
<dbReference type="Proteomes" id="UP000717696">
    <property type="component" value="Unassembled WGS sequence"/>
</dbReference>
<organism evidence="2 3">
    <name type="scientific">Dactylonectria estremocensis</name>
    <dbReference type="NCBI Taxonomy" id="1079267"/>
    <lineage>
        <taxon>Eukaryota</taxon>
        <taxon>Fungi</taxon>
        <taxon>Dikarya</taxon>
        <taxon>Ascomycota</taxon>
        <taxon>Pezizomycotina</taxon>
        <taxon>Sordariomycetes</taxon>
        <taxon>Hypocreomycetidae</taxon>
        <taxon>Hypocreales</taxon>
        <taxon>Nectriaceae</taxon>
        <taxon>Dactylonectria</taxon>
    </lineage>
</organism>
<gene>
    <name evidence="2" type="ORF">B0J13DRAFT_524537</name>
</gene>
<dbReference type="AlphaFoldDB" id="A0A9P9EXH5"/>
<evidence type="ECO:0000313" key="2">
    <source>
        <dbReference type="EMBL" id="KAH7146797.1"/>
    </source>
</evidence>